<gene>
    <name evidence="5" type="ORF">ACFQSB_29575</name>
</gene>
<feature type="transmembrane region" description="Helical" evidence="3">
    <location>
        <begin position="12"/>
        <end position="31"/>
    </location>
</feature>
<feature type="transmembrane region" description="Helical" evidence="3">
    <location>
        <begin position="37"/>
        <end position="58"/>
    </location>
</feature>
<comment type="caution">
    <text evidence="5">The sequence shown here is derived from an EMBL/GenBank/DDBJ whole genome shotgun (WGS) entry which is preliminary data.</text>
</comment>
<feature type="transmembrane region" description="Helical" evidence="3">
    <location>
        <begin position="109"/>
        <end position="129"/>
    </location>
</feature>
<dbReference type="NCBIfam" id="TIGR00350">
    <property type="entry name" value="lytR_cpsA_psr"/>
    <property type="match status" value="1"/>
</dbReference>
<reference evidence="6" key="1">
    <citation type="journal article" date="2019" name="Int. J. Syst. Evol. Microbiol.">
        <title>The Global Catalogue of Microorganisms (GCM) 10K type strain sequencing project: providing services to taxonomists for standard genome sequencing and annotation.</title>
        <authorList>
            <consortium name="The Broad Institute Genomics Platform"/>
            <consortium name="The Broad Institute Genome Sequencing Center for Infectious Disease"/>
            <person name="Wu L."/>
            <person name="Ma J."/>
        </authorList>
    </citation>
    <scope>NUCLEOTIDE SEQUENCE [LARGE SCALE GENOMIC DNA]</scope>
    <source>
        <strain evidence="6">CECT 7649</strain>
    </source>
</reference>
<dbReference type="InterPro" id="IPR004474">
    <property type="entry name" value="LytR_CpsA_psr"/>
</dbReference>
<feature type="compositionally biased region" description="Polar residues" evidence="2">
    <location>
        <begin position="446"/>
        <end position="469"/>
    </location>
</feature>
<comment type="similarity">
    <text evidence="1">Belongs to the LytR/CpsA/Psr (LCP) family.</text>
</comment>
<keyword evidence="3" id="KW-0812">Transmembrane</keyword>
<proteinExistence type="inferred from homology"/>
<dbReference type="EMBL" id="JBHTCG010000026">
    <property type="protein sequence ID" value="MFC7386390.1"/>
    <property type="molecule type" value="Genomic_DNA"/>
</dbReference>
<evidence type="ECO:0000313" key="5">
    <source>
        <dbReference type="EMBL" id="MFC7386390.1"/>
    </source>
</evidence>
<feature type="domain" description="Cell envelope-related transcriptional attenuator" evidence="4">
    <location>
        <begin position="177"/>
        <end position="351"/>
    </location>
</feature>
<dbReference type="Proteomes" id="UP001596496">
    <property type="component" value="Unassembled WGS sequence"/>
</dbReference>
<keyword evidence="3" id="KW-0472">Membrane</keyword>
<protein>
    <submittedName>
        <fullName evidence="5">LCP family protein</fullName>
    </submittedName>
</protein>
<dbReference type="PANTHER" id="PTHR33392:SF6">
    <property type="entry name" value="POLYISOPRENYL-TEICHOIC ACID--PEPTIDOGLYCAN TEICHOIC ACID TRANSFERASE TAGU"/>
    <property type="match status" value="1"/>
</dbReference>
<evidence type="ECO:0000256" key="2">
    <source>
        <dbReference type="SAM" id="MobiDB-lite"/>
    </source>
</evidence>
<dbReference type="Gene3D" id="3.40.630.190">
    <property type="entry name" value="LCP protein"/>
    <property type="match status" value="1"/>
</dbReference>
<dbReference type="Pfam" id="PF03816">
    <property type="entry name" value="LytR_cpsA_psr"/>
    <property type="match status" value="1"/>
</dbReference>
<dbReference type="RefSeq" id="WP_380830142.1">
    <property type="nucleotide sequence ID" value="NZ_JBHTCG010000026.1"/>
</dbReference>
<name>A0ABW2PDT5_9ACTN</name>
<evidence type="ECO:0000313" key="6">
    <source>
        <dbReference type="Proteomes" id="UP001596496"/>
    </source>
</evidence>
<sequence length="469" mass="48968">MRGDRGSLRLSGALGLTLAAALVWGLAHLLAGRRAAGAALLAAQVLLVVGLTAAATALRPEVLALVARPGRLAGLAVAAVLLGLAWATVIVSSYRLVRPPGLGGPGRSLGRAAVGVMCAAALLPTLYAARLAYVGRDVVTTVFATRGAASADPWQGRYRVNVLLLGADAAARRPGARTDSMSVAAIDTRTGRTVLFSLPRNLQHVPMPAGPARRMFPGGFAGDGTLNHPGLLNEVYQWAEDHPEAAPGVPAGRRGPELLKRTIGGILGLPIDYYAMVDMKGFARIIDATGGVRVTVKNDIPYGLAGGVLRAGTRRLSGAEALWFGRSRSDGDDYVRMGRQRCLLDAVARQADPFTVIRSFGRLADAAKRYISTDIPQESLPAFITLSRKIKDAPLESVQFVPPLIDTAAPDWALIREKVSEAAGVPLPASTRTRRGVPGDPAASGSRASATPSAISPQTEQTSPNASCN</sequence>
<evidence type="ECO:0000256" key="1">
    <source>
        <dbReference type="ARBA" id="ARBA00006068"/>
    </source>
</evidence>
<feature type="transmembrane region" description="Helical" evidence="3">
    <location>
        <begin position="70"/>
        <end position="97"/>
    </location>
</feature>
<keyword evidence="6" id="KW-1185">Reference proteome</keyword>
<feature type="region of interest" description="Disordered" evidence="2">
    <location>
        <begin position="426"/>
        <end position="469"/>
    </location>
</feature>
<dbReference type="PANTHER" id="PTHR33392">
    <property type="entry name" value="POLYISOPRENYL-TEICHOIC ACID--PEPTIDOGLYCAN TEICHOIC ACID TRANSFERASE TAGU"/>
    <property type="match status" value="1"/>
</dbReference>
<evidence type="ECO:0000259" key="4">
    <source>
        <dbReference type="Pfam" id="PF03816"/>
    </source>
</evidence>
<dbReference type="InterPro" id="IPR050922">
    <property type="entry name" value="LytR/CpsA/Psr_CW_biosynth"/>
</dbReference>
<evidence type="ECO:0000256" key="3">
    <source>
        <dbReference type="SAM" id="Phobius"/>
    </source>
</evidence>
<accession>A0ABW2PDT5</accession>
<organism evidence="5 6">
    <name type="scientific">Sphaerisporangium rhizosphaerae</name>
    <dbReference type="NCBI Taxonomy" id="2269375"/>
    <lineage>
        <taxon>Bacteria</taxon>
        <taxon>Bacillati</taxon>
        <taxon>Actinomycetota</taxon>
        <taxon>Actinomycetes</taxon>
        <taxon>Streptosporangiales</taxon>
        <taxon>Streptosporangiaceae</taxon>
        <taxon>Sphaerisporangium</taxon>
    </lineage>
</organism>
<keyword evidence="3" id="KW-1133">Transmembrane helix</keyword>